<dbReference type="PANTHER" id="PTHR30627:SF24">
    <property type="entry name" value="PENICILLIN-BINDING PROTEIN 4B"/>
    <property type="match status" value="1"/>
</dbReference>
<dbReference type="InterPro" id="IPR001460">
    <property type="entry name" value="PCN-bd_Tpept"/>
</dbReference>
<feature type="signal peptide" evidence="5">
    <location>
        <begin position="1"/>
        <end position="17"/>
    </location>
</feature>
<dbReference type="InterPro" id="IPR012338">
    <property type="entry name" value="Beta-lactam/transpept-like"/>
</dbReference>
<evidence type="ECO:0000256" key="3">
    <source>
        <dbReference type="ARBA" id="ARBA00023136"/>
    </source>
</evidence>
<evidence type="ECO:0000259" key="6">
    <source>
        <dbReference type="Pfam" id="PF00905"/>
    </source>
</evidence>
<accession>A0ABP6M5A8</accession>
<dbReference type="SUPFAM" id="SSF56601">
    <property type="entry name" value="beta-lactamase/transpeptidase-like"/>
    <property type="match status" value="1"/>
</dbReference>
<feature type="chain" id="PRO_5046023711" evidence="5">
    <location>
        <begin position="18"/>
        <end position="662"/>
    </location>
</feature>
<organism evidence="8 9">
    <name type="scientific">Nesterenkonia aethiopica</name>
    <dbReference type="NCBI Taxonomy" id="269144"/>
    <lineage>
        <taxon>Bacteria</taxon>
        <taxon>Bacillati</taxon>
        <taxon>Actinomycetota</taxon>
        <taxon>Actinomycetes</taxon>
        <taxon>Micrococcales</taxon>
        <taxon>Micrococcaceae</taxon>
        <taxon>Nesterenkonia</taxon>
    </lineage>
</organism>
<keyword evidence="5" id="KW-0732">Signal</keyword>
<protein>
    <submittedName>
        <fullName evidence="8">Penicillin-binding transpeptidase domain-containing protein</fullName>
    </submittedName>
</protein>
<dbReference type="Pfam" id="PF03717">
    <property type="entry name" value="PBP_dimer"/>
    <property type="match status" value="1"/>
</dbReference>
<comment type="caution">
    <text evidence="8">The sequence shown here is derived from an EMBL/GenBank/DDBJ whole genome shotgun (WGS) entry which is preliminary data.</text>
</comment>
<name>A0ABP6M5A8_9MICC</name>
<evidence type="ECO:0000256" key="4">
    <source>
        <dbReference type="SAM" id="MobiDB-lite"/>
    </source>
</evidence>
<feature type="region of interest" description="Disordered" evidence="4">
    <location>
        <begin position="549"/>
        <end position="575"/>
    </location>
</feature>
<comment type="subcellular location">
    <subcellularLocation>
        <location evidence="1">Membrane</location>
    </subcellularLocation>
</comment>
<evidence type="ECO:0000256" key="2">
    <source>
        <dbReference type="ARBA" id="ARBA00007171"/>
    </source>
</evidence>
<keyword evidence="3" id="KW-0472">Membrane</keyword>
<evidence type="ECO:0000256" key="1">
    <source>
        <dbReference type="ARBA" id="ARBA00004370"/>
    </source>
</evidence>
<dbReference type="EMBL" id="BAAAVT010000014">
    <property type="protein sequence ID" value="GAA3069654.1"/>
    <property type="molecule type" value="Genomic_DNA"/>
</dbReference>
<dbReference type="InterPro" id="IPR050515">
    <property type="entry name" value="Beta-lactam/transpept"/>
</dbReference>
<dbReference type="Pfam" id="PF00905">
    <property type="entry name" value="Transpeptidase"/>
    <property type="match status" value="1"/>
</dbReference>
<dbReference type="InterPro" id="IPR036138">
    <property type="entry name" value="PBP_dimer_sf"/>
</dbReference>
<keyword evidence="9" id="KW-1185">Reference proteome</keyword>
<reference evidence="9" key="1">
    <citation type="journal article" date="2019" name="Int. J. Syst. Evol. Microbiol.">
        <title>The Global Catalogue of Microorganisms (GCM) 10K type strain sequencing project: providing services to taxonomists for standard genome sequencing and annotation.</title>
        <authorList>
            <consortium name="The Broad Institute Genomics Platform"/>
            <consortium name="The Broad Institute Genome Sequencing Center for Infectious Disease"/>
            <person name="Wu L."/>
            <person name="Ma J."/>
        </authorList>
    </citation>
    <scope>NUCLEOTIDE SEQUENCE [LARGE SCALE GENOMIC DNA]</scope>
    <source>
        <strain evidence="9">JCM 14309</strain>
    </source>
</reference>
<evidence type="ECO:0000256" key="5">
    <source>
        <dbReference type="SAM" id="SignalP"/>
    </source>
</evidence>
<dbReference type="SUPFAM" id="SSF56519">
    <property type="entry name" value="Penicillin binding protein dimerisation domain"/>
    <property type="match status" value="1"/>
</dbReference>
<dbReference type="Gene3D" id="3.40.710.10">
    <property type="entry name" value="DD-peptidase/beta-lactamase superfamily"/>
    <property type="match status" value="1"/>
</dbReference>
<feature type="compositionally biased region" description="Acidic residues" evidence="4">
    <location>
        <begin position="552"/>
        <end position="575"/>
    </location>
</feature>
<dbReference type="RefSeq" id="WP_344681402.1">
    <property type="nucleotide sequence ID" value="NZ_BAAAVT010000014.1"/>
</dbReference>
<feature type="domain" description="Penicillin-binding protein dimerisation" evidence="7">
    <location>
        <begin position="163"/>
        <end position="324"/>
    </location>
</feature>
<dbReference type="PANTHER" id="PTHR30627">
    <property type="entry name" value="PEPTIDOGLYCAN D,D-TRANSPEPTIDASE"/>
    <property type="match status" value="1"/>
</dbReference>
<evidence type="ECO:0000259" key="7">
    <source>
        <dbReference type="Pfam" id="PF03717"/>
    </source>
</evidence>
<dbReference type="Gene3D" id="3.90.1310.10">
    <property type="entry name" value="Penicillin-binding protein 2a (Domain 2)"/>
    <property type="match status" value="1"/>
</dbReference>
<comment type="similarity">
    <text evidence="2">Belongs to the transpeptidase family.</text>
</comment>
<evidence type="ECO:0000313" key="9">
    <source>
        <dbReference type="Proteomes" id="UP001500236"/>
    </source>
</evidence>
<evidence type="ECO:0000313" key="8">
    <source>
        <dbReference type="EMBL" id="GAA3069654.1"/>
    </source>
</evidence>
<feature type="domain" description="Penicillin-binding protein transpeptidase" evidence="6">
    <location>
        <begin position="368"/>
        <end position="653"/>
    </location>
</feature>
<dbReference type="InterPro" id="IPR005311">
    <property type="entry name" value="PBP_dimer"/>
</dbReference>
<sequence>MSLTSHPRRLLSLSVVAAGSLALLTGCGDETTGPESQAEALAAALKSGDFSEVAVRTDAGAQELTDAVATLHEPFGELSPEVSVGEITVDEPEEDSPRPATAVVELHHSWDLDEIGVEDQTWSYDTQAELTYSAEADQWRLEPDPEVVLPDFTGQEGIGISTVPAERGRIMDDDGRAMVYNRDVVRIGIDKSQLAEGNDAADEDTQREAAEELAEVLGIDAESYADRVVAYGDQAFVEAIVHRRDSDEVTAADLEGIPGVTIVDDQLPLAESRDFAPLLLGRVGPVTAEHLEEDPSLSAGDTIGTSGLQAAFEDTLRGSPGMRIHRDGETLFSTDPVDGEDLDTTLVPRLQNLAQDIVDGVDEDVTASMVALRPSDGGILAAASHDPEDSWVSTSTQSTYAPGSSFKVVSSLAMLRDGLSPDSTVQCPASARVHGQVFRNYVGFPTEYTGSVEFTEAVATSCNTLFVNAWDEVTSAELQQAAYDLGLDDESQHIGLASSFGTVPDDSELNLHAANLFGQGVVEASSLGMATVAASVAAGETVHPHLVKPADSEEAGEENDEGASDAESGLTEEEAEDLRELMHGTVEFGTLDGLIDVPGEHVYAKTGTAQAGAGDDMYAHTWVVAFQGDLAVAIFVDEGEYGSSTNGPLLQEFLTGAAEILD</sequence>
<proteinExistence type="inferred from homology"/>
<gene>
    <name evidence="8" type="ORF">GCM10010529_22620</name>
</gene>
<dbReference type="Proteomes" id="UP001500236">
    <property type="component" value="Unassembled WGS sequence"/>
</dbReference>